<organism evidence="2 3">
    <name type="scientific">Pseudomonas chlororaphis</name>
    <dbReference type="NCBI Taxonomy" id="587753"/>
    <lineage>
        <taxon>Bacteria</taxon>
        <taxon>Pseudomonadati</taxon>
        <taxon>Pseudomonadota</taxon>
        <taxon>Gammaproteobacteria</taxon>
        <taxon>Pseudomonadales</taxon>
        <taxon>Pseudomonadaceae</taxon>
        <taxon>Pseudomonas</taxon>
    </lineage>
</organism>
<dbReference type="EMBL" id="MSCT01000008">
    <property type="protein sequence ID" value="OLF55262.1"/>
    <property type="molecule type" value="Genomic_DNA"/>
</dbReference>
<evidence type="ECO:0000256" key="1">
    <source>
        <dbReference type="SAM" id="SignalP"/>
    </source>
</evidence>
<evidence type="ECO:0000313" key="2">
    <source>
        <dbReference type="EMBL" id="OLF55262.1"/>
    </source>
</evidence>
<proteinExistence type="predicted"/>
<dbReference type="Proteomes" id="UP000185578">
    <property type="component" value="Unassembled WGS sequence"/>
</dbReference>
<feature type="chain" id="PRO_5013045028" evidence="1">
    <location>
        <begin position="23"/>
        <end position="140"/>
    </location>
</feature>
<sequence length="140" mass="15915">MNRCFSILLSPALLLWASSLLAAPACGDFLARIGHKPAFIEFLECHAEPELQTRPLRATYRLAGRDAQAAETYLAQQFQMPPLRRSCCIWEAPPGFYRDPRSQLGYRVSMGSAQTLVDRRDAWADIDYFYLTLDLDTEEP</sequence>
<dbReference type="InterPro" id="IPR032537">
    <property type="entry name" value="DUF4952"/>
</dbReference>
<gene>
    <name evidence="2" type="ORF">BTN82_09725</name>
</gene>
<dbReference type="AlphaFoldDB" id="A0A1Q8EU05"/>
<feature type="signal peptide" evidence="1">
    <location>
        <begin position="1"/>
        <end position="22"/>
    </location>
</feature>
<dbReference type="RefSeq" id="WP_075118916.1">
    <property type="nucleotide sequence ID" value="NZ_MSCT01000008.1"/>
</dbReference>
<comment type="caution">
    <text evidence="2">The sequence shown here is derived from an EMBL/GenBank/DDBJ whole genome shotgun (WGS) entry which is preliminary data.</text>
</comment>
<accession>A0A1Q8EU05</accession>
<dbReference type="Pfam" id="PF16310">
    <property type="entry name" value="DUF4952"/>
    <property type="match status" value="1"/>
</dbReference>
<protein>
    <submittedName>
        <fullName evidence="2">DUF4952 domain-containing protein</fullName>
    </submittedName>
</protein>
<dbReference type="OrthoDB" id="339049at2"/>
<evidence type="ECO:0000313" key="3">
    <source>
        <dbReference type="Proteomes" id="UP000185578"/>
    </source>
</evidence>
<keyword evidence="1" id="KW-0732">Signal</keyword>
<name>A0A1Q8EU05_9PSED</name>
<reference evidence="2 3" key="1">
    <citation type="submission" date="2016-12" db="EMBL/GenBank/DDBJ databases">
        <authorList>
            <person name="Song W.-J."/>
            <person name="Kurnit D.M."/>
        </authorList>
    </citation>
    <scope>NUCLEOTIDE SEQUENCE [LARGE SCALE GENOMIC DNA]</scope>
    <source>
        <strain evidence="2 3">PCL1601</strain>
    </source>
</reference>